<feature type="compositionally biased region" description="Basic and acidic residues" evidence="1">
    <location>
        <begin position="19"/>
        <end position="34"/>
    </location>
</feature>
<dbReference type="EMBL" id="CABR01000136">
    <property type="protein sequence ID" value="CBI11335.1"/>
    <property type="molecule type" value="Genomic_DNA"/>
</dbReference>
<reference evidence="2" key="1">
    <citation type="submission" date="2009-10" db="EMBL/GenBank/DDBJ databases">
        <title>Diversity of trophic interactions inside an arsenic-rich microbial ecosystem.</title>
        <authorList>
            <person name="Bertin P.N."/>
            <person name="Heinrich-Salmeron A."/>
            <person name="Pelletier E."/>
            <person name="Goulhen-Chollet F."/>
            <person name="Arsene-Ploetze F."/>
            <person name="Gallien S."/>
            <person name="Calteau A."/>
            <person name="Vallenet D."/>
            <person name="Casiot C."/>
            <person name="Chane-Woon-Ming B."/>
            <person name="Giloteaux L."/>
            <person name="Barakat M."/>
            <person name="Bonnefoy V."/>
            <person name="Bruneel O."/>
            <person name="Chandler M."/>
            <person name="Cleiss J."/>
            <person name="Duran R."/>
            <person name="Elbaz-Poulichet F."/>
            <person name="Fonknechten N."/>
            <person name="Lauga B."/>
            <person name="Mornico D."/>
            <person name="Ortet P."/>
            <person name="Schaeffer C."/>
            <person name="Siguier P."/>
            <person name="Alexander Thil Smith A."/>
            <person name="Van Dorsselaer A."/>
            <person name="Weissenbach J."/>
            <person name="Medigue C."/>
            <person name="Le Paslier D."/>
        </authorList>
    </citation>
    <scope>NUCLEOTIDE SEQUENCE</scope>
</reference>
<protein>
    <submittedName>
        <fullName evidence="2">Uncharacterized protein</fullName>
    </submittedName>
</protein>
<accession>E6QVR2</accession>
<gene>
    <name evidence="2" type="ORF">CARN7_2157</name>
</gene>
<sequence length="241" mass="26936">MPAIAELSSPASTRTRPPYAKDEETGGTHKKELPRFTRVTRDANSVSVVISDNPIPQPQVEVSMSLFGDEWSLPETIPTQKHTRGNYAKKVDDEEIEAAQFRYVAVQNRLRAWDSEEVEWLHEILLHETNREMREAINDSDIATVTEKLTWYEDASWRPFSFPVCCAIVGANPAEVLQGIHQGLEELLPTLHFDQSGPDLESCVSNSGAPFLTGANQNLIMAVYDQIEVQPEHAHIGLSAD</sequence>
<organism evidence="2">
    <name type="scientific">mine drainage metagenome</name>
    <dbReference type="NCBI Taxonomy" id="410659"/>
    <lineage>
        <taxon>unclassified sequences</taxon>
        <taxon>metagenomes</taxon>
        <taxon>ecological metagenomes</taxon>
    </lineage>
</organism>
<name>E6QVR2_9ZZZZ</name>
<comment type="caution">
    <text evidence="2">The sequence shown here is derived from an EMBL/GenBank/DDBJ whole genome shotgun (WGS) entry which is preliminary data.</text>
</comment>
<evidence type="ECO:0000256" key="1">
    <source>
        <dbReference type="SAM" id="MobiDB-lite"/>
    </source>
</evidence>
<evidence type="ECO:0000313" key="2">
    <source>
        <dbReference type="EMBL" id="CBI11335.1"/>
    </source>
</evidence>
<dbReference type="AlphaFoldDB" id="E6QVR2"/>
<feature type="region of interest" description="Disordered" evidence="1">
    <location>
        <begin position="1"/>
        <end position="34"/>
    </location>
</feature>
<proteinExistence type="predicted"/>